<dbReference type="Proteomes" id="UP000596092">
    <property type="component" value="Chromosome"/>
</dbReference>
<dbReference type="EMBL" id="CP054140">
    <property type="protein sequence ID" value="QQG65467.1"/>
    <property type="molecule type" value="Genomic_DNA"/>
</dbReference>
<protein>
    <submittedName>
        <fullName evidence="2">IS1595 family transposase</fullName>
    </submittedName>
</protein>
<evidence type="ECO:0000259" key="1">
    <source>
        <dbReference type="SMART" id="SM01126"/>
    </source>
</evidence>
<reference evidence="2 3" key="1">
    <citation type="submission" date="2020-05" db="EMBL/GenBank/DDBJ databases">
        <title>Complete genome of Desulfobulbus oligotrophicus.</title>
        <authorList>
            <person name="Podar M."/>
        </authorList>
    </citation>
    <scope>NUCLEOTIDE SEQUENCE [LARGE SCALE GENOMIC DNA]</scope>
    <source>
        <strain evidence="2 3">Prop6</strain>
    </source>
</reference>
<feature type="domain" description="ISXO2-like transposase" evidence="1">
    <location>
        <begin position="132"/>
        <end position="265"/>
    </location>
</feature>
<evidence type="ECO:0000313" key="3">
    <source>
        <dbReference type="Proteomes" id="UP000596092"/>
    </source>
</evidence>
<organism evidence="2 3">
    <name type="scientific">Desulfobulbus oligotrophicus</name>
    <dbReference type="NCBI Taxonomy" id="1909699"/>
    <lineage>
        <taxon>Bacteria</taxon>
        <taxon>Pseudomonadati</taxon>
        <taxon>Thermodesulfobacteriota</taxon>
        <taxon>Desulfobulbia</taxon>
        <taxon>Desulfobulbales</taxon>
        <taxon>Desulfobulbaceae</taxon>
        <taxon>Desulfobulbus</taxon>
    </lineage>
</organism>
<proteinExistence type="predicted"/>
<sequence length="307" mass="35024">MKGYDLPQNALLTSFQQLFTTEEQCIALLFSLRWPDGFICPLCKNRYADMPPQRNLLCPHCGNRTSLTSGTLLHGTKKTIQTWLRATWWFCLSPFGVSAKELQRLLDLSCYETAWSWLQKMRLAMAAADQRRCHGVVEISCDTITPAPERKKHAHILTALERAPAHDTVGRIRMRHIPVLNRQTLTGFLQETVQETSALMTSRQQILPLCHPGSSYTIFHLDQKSPAHIHSLHKSLEHSLHRVHRGGVAIKYLQQYLDEFCFRHNAALLPDRNAVFTALLTGLLNQPIQKHRCLQTTVTQEAMEPLS</sequence>
<keyword evidence="3" id="KW-1185">Reference proteome</keyword>
<dbReference type="RefSeq" id="WP_199264288.1">
    <property type="nucleotide sequence ID" value="NZ_CP054140.1"/>
</dbReference>
<dbReference type="Pfam" id="PF12760">
    <property type="entry name" value="Zn_ribbon_IS1595"/>
    <property type="match status" value="1"/>
</dbReference>
<dbReference type="InterPro" id="IPR024445">
    <property type="entry name" value="Tnp_ISXO2-like"/>
</dbReference>
<gene>
    <name evidence="2" type="ORF">HP555_06095</name>
</gene>
<name>A0A7T6AQE2_9BACT</name>
<dbReference type="Pfam" id="PF12762">
    <property type="entry name" value="DDE_Tnp_IS1595"/>
    <property type="match status" value="1"/>
</dbReference>
<dbReference type="InterPro" id="IPR024442">
    <property type="entry name" value="Transposase_Zn_ribbon"/>
</dbReference>
<evidence type="ECO:0000313" key="2">
    <source>
        <dbReference type="EMBL" id="QQG65467.1"/>
    </source>
</evidence>
<dbReference type="AlphaFoldDB" id="A0A7T6AQE2"/>
<dbReference type="SMART" id="SM01126">
    <property type="entry name" value="DDE_Tnp_IS1595"/>
    <property type="match status" value="1"/>
</dbReference>
<accession>A0A7T6AQE2</accession>
<dbReference type="KEGG" id="dog:HP555_06095"/>
<dbReference type="NCBIfam" id="NF033547">
    <property type="entry name" value="transpos_IS1595"/>
    <property type="match status" value="1"/>
</dbReference>